<feature type="domain" description="Leucine-binding protein" evidence="4">
    <location>
        <begin position="35"/>
        <end position="369"/>
    </location>
</feature>
<dbReference type="Proteomes" id="UP000483432">
    <property type="component" value="Unassembled WGS sequence"/>
</dbReference>
<evidence type="ECO:0000256" key="2">
    <source>
        <dbReference type="ARBA" id="ARBA00022729"/>
    </source>
</evidence>
<dbReference type="InterPro" id="IPR028081">
    <property type="entry name" value="Leu-bd"/>
</dbReference>
<proteinExistence type="inferred from homology"/>
<dbReference type="InterPro" id="IPR051010">
    <property type="entry name" value="BCAA_transport"/>
</dbReference>
<gene>
    <name evidence="5" type="ORF">GZ085_07625</name>
</gene>
<feature type="chain" id="PRO_5029006452" evidence="3">
    <location>
        <begin position="31"/>
        <end position="405"/>
    </location>
</feature>
<dbReference type="CDD" id="cd06327">
    <property type="entry name" value="PBP1_SBP-like"/>
    <property type="match status" value="1"/>
</dbReference>
<dbReference type="SUPFAM" id="SSF53822">
    <property type="entry name" value="Periplasmic binding protein-like I"/>
    <property type="match status" value="1"/>
</dbReference>
<name>A0A7C9P8G8_9PROT</name>
<sequence>MEKTMNIKPKTKILAAAAGMTLCLTNIAMAANDVIKIGFITDLSGVYADLDGPGGVEAMKLAIADIGGKIGDKKIELLIADHQNKPEIAANRVREWYDQQGVDVVVGGSNSSTALAMAKIAAEKKRVFISAGSGTTRLTNEECNPYTIQYTYDTVSVARVAATAIVKQGGKSWYFLTTDLAFGHSLEADSTQTVKANGGTVLGAARHPLGATDFSSFLLLAKASKAEVLGVAAGGGDLINIVKGANEFGITKSMKVATPLMFLTDIHALGLQQAQGLYFTDGWYWDQNDESRKWSKRYFEKMKKMPTMFHAGDYSATMQYFNAVKAVGTDADKVMAYFKQTKINDMFAKNGVVRPDGRMVHDMYLMQVKTPAESKYAWDYAKLIQTVPGDQVYMTKAESKCALWK</sequence>
<dbReference type="PANTHER" id="PTHR30483:SF6">
    <property type="entry name" value="PERIPLASMIC BINDING PROTEIN OF ABC TRANSPORTER FOR NATURAL AMINO ACIDS"/>
    <property type="match status" value="1"/>
</dbReference>
<organism evidence="5 6">
    <name type="scientific">Sulfuriferula multivorans</name>
    <dbReference type="NCBI Taxonomy" id="1559896"/>
    <lineage>
        <taxon>Bacteria</taxon>
        <taxon>Pseudomonadati</taxon>
        <taxon>Pseudomonadota</taxon>
        <taxon>Betaproteobacteria</taxon>
        <taxon>Nitrosomonadales</taxon>
        <taxon>Sulfuricellaceae</taxon>
        <taxon>Sulfuriferula</taxon>
    </lineage>
</organism>
<dbReference type="Pfam" id="PF13458">
    <property type="entry name" value="Peripla_BP_6"/>
    <property type="match status" value="1"/>
</dbReference>
<keyword evidence="2 3" id="KW-0732">Signal</keyword>
<reference evidence="5 6" key="1">
    <citation type="submission" date="2019-09" db="EMBL/GenBank/DDBJ databases">
        <title>H2 Metabolism Revealed by Metagenomic Analysis in Subglacial Sediment of East Antarctica.</title>
        <authorList>
            <person name="Yang Z."/>
            <person name="Zhang Y."/>
            <person name="Lv Y."/>
            <person name="Yan W."/>
            <person name="Xiao X."/>
            <person name="Sun B."/>
            <person name="Ma H."/>
        </authorList>
    </citation>
    <scope>NUCLEOTIDE SEQUENCE [LARGE SCALE GENOMIC DNA]</scope>
    <source>
        <strain evidence="5">Bin2_2</strain>
    </source>
</reference>
<evidence type="ECO:0000256" key="3">
    <source>
        <dbReference type="SAM" id="SignalP"/>
    </source>
</evidence>
<dbReference type="Gene3D" id="3.40.50.2300">
    <property type="match status" value="2"/>
</dbReference>
<comment type="caution">
    <text evidence="5">The sequence shown here is derived from an EMBL/GenBank/DDBJ whole genome shotgun (WGS) entry which is preliminary data.</text>
</comment>
<evidence type="ECO:0000256" key="1">
    <source>
        <dbReference type="ARBA" id="ARBA00010062"/>
    </source>
</evidence>
<comment type="similarity">
    <text evidence="1">Belongs to the leucine-binding protein family.</text>
</comment>
<evidence type="ECO:0000313" key="6">
    <source>
        <dbReference type="Proteomes" id="UP000483432"/>
    </source>
</evidence>
<dbReference type="PANTHER" id="PTHR30483">
    <property type="entry name" value="LEUCINE-SPECIFIC-BINDING PROTEIN"/>
    <property type="match status" value="1"/>
</dbReference>
<dbReference type="EMBL" id="JAAFGW010000096">
    <property type="protein sequence ID" value="NDP48248.1"/>
    <property type="molecule type" value="Genomic_DNA"/>
</dbReference>
<evidence type="ECO:0000259" key="4">
    <source>
        <dbReference type="Pfam" id="PF13458"/>
    </source>
</evidence>
<feature type="signal peptide" evidence="3">
    <location>
        <begin position="1"/>
        <end position="30"/>
    </location>
</feature>
<accession>A0A7C9P8G8</accession>
<dbReference type="AlphaFoldDB" id="A0A7C9P8G8"/>
<dbReference type="InterPro" id="IPR028082">
    <property type="entry name" value="Peripla_BP_I"/>
</dbReference>
<protein>
    <submittedName>
        <fullName evidence="5">ABC transporter substrate-binding protein</fullName>
    </submittedName>
</protein>
<evidence type="ECO:0000313" key="5">
    <source>
        <dbReference type="EMBL" id="NDP48248.1"/>
    </source>
</evidence>